<dbReference type="AlphaFoldDB" id="A0A9W7DCX3"/>
<proteinExistence type="predicted"/>
<dbReference type="InterPro" id="IPR028012">
    <property type="entry name" value="Rua1_C"/>
</dbReference>
<name>A0A9W7DCX3_AMBMO</name>
<gene>
    <name evidence="3" type="ORF">Amon01_000048500</name>
</gene>
<dbReference type="Pfam" id="PF14616">
    <property type="entry name" value="Rua1_C"/>
    <property type="match status" value="1"/>
</dbReference>
<dbReference type="Proteomes" id="UP001165063">
    <property type="component" value="Unassembled WGS sequence"/>
</dbReference>
<feature type="region of interest" description="Disordered" evidence="1">
    <location>
        <begin position="270"/>
        <end position="292"/>
    </location>
</feature>
<reference evidence="3" key="1">
    <citation type="submission" date="2023-04" db="EMBL/GenBank/DDBJ databases">
        <title>Ambrosiozyma monospora NBRC 1965.</title>
        <authorList>
            <person name="Ichikawa N."/>
            <person name="Sato H."/>
            <person name="Tonouchi N."/>
        </authorList>
    </citation>
    <scope>NUCLEOTIDE SEQUENCE</scope>
    <source>
        <strain evidence="3">NBRC 1965</strain>
    </source>
</reference>
<evidence type="ECO:0000313" key="4">
    <source>
        <dbReference type="Proteomes" id="UP001165063"/>
    </source>
</evidence>
<organism evidence="3 4">
    <name type="scientific">Ambrosiozyma monospora</name>
    <name type="common">Yeast</name>
    <name type="synonym">Endomycopsis monosporus</name>
    <dbReference type="NCBI Taxonomy" id="43982"/>
    <lineage>
        <taxon>Eukaryota</taxon>
        <taxon>Fungi</taxon>
        <taxon>Dikarya</taxon>
        <taxon>Ascomycota</taxon>
        <taxon>Saccharomycotina</taxon>
        <taxon>Pichiomycetes</taxon>
        <taxon>Pichiales</taxon>
        <taxon>Pichiaceae</taxon>
        <taxon>Ambrosiozyma</taxon>
    </lineage>
</organism>
<accession>A0A9W7DCX3</accession>
<keyword evidence="4" id="KW-1185">Reference proteome</keyword>
<evidence type="ECO:0000256" key="1">
    <source>
        <dbReference type="SAM" id="MobiDB-lite"/>
    </source>
</evidence>
<evidence type="ECO:0000259" key="2">
    <source>
        <dbReference type="Pfam" id="PF14616"/>
    </source>
</evidence>
<feature type="domain" description="Transcription regulator Rua1 C-terminal" evidence="2">
    <location>
        <begin position="383"/>
        <end position="507"/>
    </location>
</feature>
<sequence>MELQKPFNGFIVPDEISFDQIEEHFSFKVLPDEDMPTKETEVSLVYKDIESTCPSLAEKLAEEIFNDAGFDAYYDDNNMFEASLNTSALQDYASYGGEVIEPSKFPIDKYLTLPSGSSFHNQNEVGSSSHLYTGDALSLQLSKSFDMEPEYSSDPDSDSKLTILTDFGTPETENSAITDTDISNNIKSPVLCCNLKDLEMFSLKGDFTESSVTPNDFGTTSPNVFSTDGALSDLTVQGSNESFASHSSTLTNTYETDMKSSQVNVAATITKPTKSKKRKASSKGSAGPAKKKVAHDLRHINYVIAPDSHENLPVCAPLSYFRVWNNLTIHELAHLNQSDEAYIYRENKFVNSLYDPHVNKKRRTTKELLNKESTVRRQSHSHTKGKMPASEGNLALCPFCPLDSLEIGADGHDVDSLFYTRNDSKYLHHMIQYHGVFSNGELVREPLDRKWAYNPETKNKDKIEVIQCPYCLDEFNRDVFISIKKYKDGNDGEHRMLKYLRHVKEFHDFRENAKRKKFFDDEDDGDNGDEARVVVNGEFKESEELSSTP</sequence>
<dbReference type="OrthoDB" id="3986137at2759"/>
<protein>
    <submittedName>
        <fullName evidence="3">Unnamed protein product</fullName>
    </submittedName>
</protein>
<feature type="region of interest" description="Disordered" evidence="1">
    <location>
        <begin position="518"/>
        <end position="549"/>
    </location>
</feature>
<comment type="caution">
    <text evidence="3">The sequence shown here is derived from an EMBL/GenBank/DDBJ whole genome shotgun (WGS) entry which is preliminary data.</text>
</comment>
<dbReference type="EMBL" id="BSXU01000133">
    <property type="protein sequence ID" value="GMG19458.1"/>
    <property type="molecule type" value="Genomic_DNA"/>
</dbReference>
<evidence type="ECO:0000313" key="3">
    <source>
        <dbReference type="EMBL" id="GMG19458.1"/>
    </source>
</evidence>